<accession>A0A1D2AIG1</accession>
<name>A0A1D2AIG1_ORNBR</name>
<proteinExistence type="predicted"/>
<feature type="non-terminal residue" evidence="1">
    <location>
        <position position="1"/>
    </location>
</feature>
<organism evidence="1">
    <name type="scientific">Ornithodoros brasiliensis</name>
    <name type="common">Mouro tick</name>
    <dbReference type="NCBI Taxonomy" id="888526"/>
    <lineage>
        <taxon>Eukaryota</taxon>
        <taxon>Metazoa</taxon>
        <taxon>Ecdysozoa</taxon>
        <taxon>Arthropoda</taxon>
        <taxon>Chelicerata</taxon>
        <taxon>Arachnida</taxon>
        <taxon>Acari</taxon>
        <taxon>Parasitiformes</taxon>
        <taxon>Ixodida</taxon>
        <taxon>Ixodoidea</taxon>
        <taxon>Argasidae</taxon>
        <taxon>Ornithodorinae</taxon>
        <taxon>Ornithodoros</taxon>
    </lineage>
</organism>
<reference evidence="1" key="1">
    <citation type="submission" date="2016-07" db="EMBL/GenBank/DDBJ databases">
        <title>Salivary Glands transcriptome analysis on engorged females of Ornithodoros brasiliensis (Acari:Argasidae).</title>
        <authorList>
            <person name="Simons S.M."/>
            <person name="Carvalho E."/>
            <person name="Junqueira-de-Azevedo I."/>
            <person name="Ho P.L."/>
            <person name="Giovanni D."/>
            <person name="Mendonca R."/>
            <person name="Onofrio V."/>
            <person name="Landulfo G."/>
            <person name="Ramirez D."/>
            <person name="Barros-Battesti D."/>
        </authorList>
    </citation>
    <scope>NUCLEOTIDE SEQUENCE</scope>
    <source>
        <strain evidence="1">Female</strain>
        <tissue evidence="1">Salivary gland</tissue>
    </source>
</reference>
<evidence type="ECO:0000313" key="1">
    <source>
        <dbReference type="EMBL" id="JAT78773.1"/>
    </source>
</evidence>
<protein>
    <submittedName>
        <fullName evidence="1">Uncharacterized protein</fullName>
    </submittedName>
</protein>
<sequence length="100" mass="11584">PLGFHYGSNYSSDGFIAVYLVRLYNHRRTTIFHYFRRHSKVPTVIRQTHRKHTFVSSTRTLKPVQKPLRFSTAMDTPSCTDTSRLLFVHSPVLAPSSKAY</sequence>
<dbReference type="AlphaFoldDB" id="A0A1D2AIG1"/>
<dbReference type="EMBL" id="GETE01001116">
    <property type="protein sequence ID" value="JAT78773.1"/>
    <property type="molecule type" value="Transcribed_RNA"/>
</dbReference>